<dbReference type="GO" id="GO:0045892">
    <property type="term" value="P:negative regulation of DNA-templated transcription"/>
    <property type="evidence" value="ECO:0007669"/>
    <property type="project" value="UniProtKB-ARBA"/>
</dbReference>
<dbReference type="InterPro" id="IPR046360">
    <property type="entry name" value="T-box_DNA-bd"/>
</dbReference>
<dbReference type="GO" id="GO:0001708">
    <property type="term" value="P:cell fate specification"/>
    <property type="evidence" value="ECO:0007669"/>
    <property type="project" value="TreeGrafter"/>
</dbReference>
<dbReference type="FunFam" id="2.60.40.820:FF:000011">
    <property type="entry name" value="T-box transcription factor TBX21"/>
    <property type="match status" value="1"/>
</dbReference>
<dbReference type="Ensembl" id="ENSEBUT00000018981.1">
    <property type="protein sequence ID" value="ENSEBUP00000018405.1"/>
    <property type="gene ID" value="ENSEBUG00000011489.1"/>
</dbReference>
<feature type="region of interest" description="Disordered" evidence="15">
    <location>
        <begin position="38"/>
        <end position="58"/>
    </location>
</feature>
<dbReference type="AlphaFoldDB" id="A0A8C4QRN9"/>
<proteinExistence type="predicted"/>
<dbReference type="Pfam" id="PF16176">
    <property type="entry name" value="T-box_assoc"/>
    <property type="match status" value="1"/>
</dbReference>
<evidence type="ECO:0000256" key="3">
    <source>
        <dbReference type="ARBA" id="ARBA00022499"/>
    </source>
</evidence>
<dbReference type="SMART" id="SM00425">
    <property type="entry name" value="TBOX"/>
    <property type="match status" value="1"/>
</dbReference>
<dbReference type="GeneTree" id="ENSGT00940000156994"/>
<dbReference type="PANTHER" id="PTHR11267">
    <property type="entry name" value="T-BOX PROTEIN-RELATED"/>
    <property type="match status" value="1"/>
</dbReference>
<evidence type="ECO:0000256" key="10">
    <source>
        <dbReference type="ARBA" id="ARBA00023242"/>
    </source>
</evidence>
<keyword evidence="18" id="KW-1185">Reference proteome</keyword>
<evidence type="ECO:0000259" key="16">
    <source>
        <dbReference type="PROSITE" id="PS50252"/>
    </source>
</evidence>
<feature type="region of interest" description="Disordered" evidence="15">
    <location>
        <begin position="574"/>
        <end position="596"/>
    </location>
</feature>
<keyword evidence="8" id="KW-0010">Activator</keyword>
<reference evidence="17" key="2">
    <citation type="submission" date="2025-09" db="UniProtKB">
        <authorList>
            <consortium name="Ensembl"/>
        </authorList>
    </citation>
    <scope>IDENTIFICATION</scope>
</reference>
<evidence type="ECO:0000256" key="9">
    <source>
        <dbReference type="ARBA" id="ARBA00023163"/>
    </source>
</evidence>
<evidence type="ECO:0000256" key="12">
    <source>
        <dbReference type="ARBA" id="ARBA00078344"/>
    </source>
</evidence>
<protein>
    <recommendedName>
        <fullName evidence="11">T-box transcription factor TBX21</fullName>
    </recommendedName>
    <alternativeName>
        <fullName evidence="12">T-cell-specific T-box transcription factor T-bet</fullName>
    </alternativeName>
    <alternativeName>
        <fullName evidence="13">Transcription factor TBLYM</fullName>
    </alternativeName>
</protein>
<dbReference type="InterPro" id="IPR018186">
    <property type="entry name" value="TF_T-box_CS"/>
</dbReference>
<dbReference type="InterPro" id="IPR032385">
    <property type="entry name" value="T-box_assoc"/>
</dbReference>
<dbReference type="SUPFAM" id="SSF49417">
    <property type="entry name" value="p53-like transcription factors"/>
    <property type="match status" value="1"/>
</dbReference>
<reference evidence="17" key="1">
    <citation type="submission" date="2025-08" db="UniProtKB">
        <authorList>
            <consortium name="Ensembl"/>
        </authorList>
    </citation>
    <scope>IDENTIFICATION</scope>
</reference>
<keyword evidence="2" id="KW-0678">Repressor</keyword>
<sequence>MQLAHIRLSTSAELAPCNFSGFGNGLRLRHPRFDLELSPRDEAGSRSGSALTSRRFGHHGAGMTAPPGVFLPAVPGKEVQDEVAPSKTLYFGESADPRLAYEELQCDKSALAPAYGSTSVMFPYAGQQVPAASAFAVGSPGRYLPTQSVLPGSAYGTFLSASAAGSQSLAGYSYPQQYGHGYQGSSFYQLAPGAPGLVPGKAHVYLCNRVLWIKFHRHQTEMIITKQGRRMFPFLSFTVSGLDPTAHYNIFADVVLADPNHWRFQGGKWVPCGKADTNVQGNRVYLHPDSPNSGTHWMRQEISFGKLKLTNNKGAANNTSQMIVLQSLHKYQPRLHIVEVADDGAEEGVVSGGTSQTGQSSQGGRSQTFTFPETMFIAVTAYQNTDITQLKIDHNPFAKGFRDNYDTIYPGMDIERLTPSPHDMARSHQLFSGSRYAGGSLLSERFASPPERFPHAFGAKLPSFADVERGSLPVHGAELPGVSGQRPSWLVPSNCLDLTPFDSDPGAGGTIFSYGLKPLTLPANPAASLAYYPGEPSADWSRPWELRPQHLQPTVVSTSSCSSSMLLELQQLGPAGPEVPVRPEKNANDSPDIQQVEGAVVSDAGKKRRLSADSDVLPVDATSPSEQLERSCLKDVAVYGFYGPE</sequence>
<dbReference type="GO" id="GO:0000785">
    <property type="term" value="C:chromatin"/>
    <property type="evidence" value="ECO:0007669"/>
    <property type="project" value="TreeGrafter"/>
</dbReference>
<dbReference type="PROSITE" id="PS01264">
    <property type="entry name" value="TBOX_2"/>
    <property type="match status" value="1"/>
</dbReference>
<dbReference type="InterPro" id="IPR008967">
    <property type="entry name" value="p53-like_TF_DNA-bd_sf"/>
</dbReference>
<comment type="subcellular location">
    <subcellularLocation>
        <location evidence="1 14">Nucleus</location>
    </subcellularLocation>
</comment>
<organism evidence="17 18">
    <name type="scientific">Eptatretus burgeri</name>
    <name type="common">Inshore hagfish</name>
    <dbReference type="NCBI Taxonomy" id="7764"/>
    <lineage>
        <taxon>Eukaryota</taxon>
        <taxon>Metazoa</taxon>
        <taxon>Chordata</taxon>
        <taxon>Craniata</taxon>
        <taxon>Vertebrata</taxon>
        <taxon>Cyclostomata</taxon>
        <taxon>Myxini</taxon>
        <taxon>Myxiniformes</taxon>
        <taxon>Myxinidae</taxon>
        <taxon>Eptatretinae</taxon>
        <taxon>Eptatretus</taxon>
    </lineage>
</organism>
<evidence type="ECO:0000313" key="17">
    <source>
        <dbReference type="Ensembl" id="ENSEBUP00000018405.1"/>
    </source>
</evidence>
<dbReference type="Pfam" id="PF00907">
    <property type="entry name" value="T-box"/>
    <property type="match status" value="1"/>
</dbReference>
<evidence type="ECO:0000256" key="6">
    <source>
        <dbReference type="ARBA" id="ARBA00023015"/>
    </source>
</evidence>
<feature type="region of interest" description="Disordered" evidence="15">
    <location>
        <begin position="347"/>
        <end position="366"/>
    </location>
</feature>
<evidence type="ECO:0000256" key="11">
    <source>
        <dbReference type="ARBA" id="ARBA00072238"/>
    </source>
</evidence>
<keyword evidence="7 14" id="KW-0238">DNA-binding</keyword>
<dbReference type="PROSITE" id="PS01283">
    <property type="entry name" value="TBOX_1"/>
    <property type="match status" value="1"/>
</dbReference>
<evidence type="ECO:0000256" key="5">
    <source>
        <dbReference type="ARBA" id="ARBA00022843"/>
    </source>
</evidence>
<feature type="compositionally biased region" description="Low complexity" evidence="15">
    <location>
        <begin position="352"/>
        <end position="366"/>
    </location>
</feature>
<feature type="domain" description="T-box" evidence="16">
    <location>
        <begin position="206"/>
        <end position="403"/>
    </location>
</feature>
<accession>A0A8C4QRN9</accession>
<comment type="caution">
    <text evidence="14">Lacks conserved residue(s) required for the propagation of feature annotation.</text>
</comment>
<dbReference type="Gene3D" id="2.60.40.820">
    <property type="entry name" value="Transcription factor, T-box"/>
    <property type="match status" value="1"/>
</dbReference>
<dbReference type="GO" id="GO:0045893">
    <property type="term" value="P:positive regulation of DNA-templated transcription"/>
    <property type="evidence" value="ECO:0007669"/>
    <property type="project" value="InterPro"/>
</dbReference>
<dbReference type="InterPro" id="IPR036960">
    <property type="entry name" value="T-box_sf"/>
</dbReference>
<evidence type="ECO:0000313" key="18">
    <source>
        <dbReference type="Proteomes" id="UP000694388"/>
    </source>
</evidence>
<evidence type="ECO:0000256" key="14">
    <source>
        <dbReference type="PROSITE-ProRule" id="PRU00201"/>
    </source>
</evidence>
<keyword evidence="10 14" id="KW-0539">Nucleus</keyword>
<dbReference type="OMA" id="ELAPCNF"/>
<dbReference type="InterPro" id="IPR001699">
    <property type="entry name" value="TF_T-box"/>
</dbReference>
<evidence type="ECO:0000256" key="8">
    <source>
        <dbReference type="ARBA" id="ARBA00023159"/>
    </source>
</evidence>
<dbReference type="PANTHER" id="PTHR11267:SF201">
    <property type="entry name" value="T-BOX DOMAIN-CONTAINING PROTEIN"/>
    <property type="match status" value="1"/>
</dbReference>
<dbReference type="GO" id="GO:0000978">
    <property type="term" value="F:RNA polymerase II cis-regulatory region sequence-specific DNA binding"/>
    <property type="evidence" value="ECO:0007669"/>
    <property type="project" value="InterPro"/>
</dbReference>
<keyword evidence="5" id="KW-0832">Ubl conjugation</keyword>
<evidence type="ECO:0000256" key="4">
    <source>
        <dbReference type="ARBA" id="ARBA00022553"/>
    </source>
</evidence>
<dbReference type="GO" id="GO:0000981">
    <property type="term" value="F:DNA-binding transcription factor activity, RNA polymerase II-specific"/>
    <property type="evidence" value="ECO:0007669"/>
    <property type="project" value="TreeGrafter"/>
</dbReference>
<evidence type="ECO:0000256" key="7">
    <source>
        <dbReference type="ARBA" id="ARBA00023125"/>
    </source>
</evidence>
<dbReference type="GO" id="GO:0005634">
    <property type="term" value="C:nucleus"/>
    <property type="evidence" value="ECO:0007669"/>
    <property type="project" value="UniProtKB-SubCell"/>
</dbReference>
<keyword evidence="3" id="KW-1017">Isopeptide bond</keyword>
<dbReference type="Proteomes" id="UP000694388">
    <property type="component" value="Unplaced"/>
</dbReference>
<dbReference type="PRINTS" id="PR00937">
    <property type="entry name" value="TBOX"/>
</dbReference>
<evidence type="ECO:0000256" key="1">
    <source>
        <dbReference type="ARBA" id="ARBA00004123"/>
    </source>
</evidence>
<evidence type="ECO:0000256" key="2">
    <source>
        <dbReference type="ARBA" id="ARBA00022491"/>
    </source>
</evidence>
<keyword evidence="4" id="KW-0597">Phosphoprotein</keyword>
<dbReference type="GO" id="GO:0072676">
    <property type="term" value="P:lymphocyte migration"/>
    <property type="evidence" value="ECO:0007669"/>
    <property type="project" value="UniProtKB-ARBA"/>
</dbReference>
<keyword evidence="9" id="KW-0804">Transcription</keyword>
<evidence type="ECO:0000256" key="13">
    <source>
        <dbReference type="ARBA" id="ARBA00081928"/>
    </source>
</evidence>
<name>A0A8C4QRN9_EPTBU</name>
<dbReference type="PROSITE" id="PS50252">
    <property type="entry name" value="TBOX_3"/>
    <property type="match status" value="1"/>
</dbReference>
<keyword evidence="6" id="KW-0805">Transcription regulation</keyword>
<evidence type="ECO:0000256" key="15">
    <source>
        <dbReference type="SAM" id="MobiDB-lite"/>
    </source>
</evidence>